<evidence type="ECO:0000313" key="10">
    <source>
        <dbReference type="Proteomes" id="UP001165060"/>
    </source>
</evidence>
<dbReference type="CDD" id="cd17330">
    <property type="entry name" value="MFS_SLC46_TetA_like"/>
    <property type="match status" value="1"/>
</dbReference>
<keyword evidence="10" id="KW-1185">Reference proteome</keyword>
<feature type="domain" description="Major facilitator superfamily (MFS) profile" evidence="8">
    <location>
        <begin position="12"/>
        <end position="484"/>
    </location>
</feature>
<evidence type="ECO:0000256" key="1">
    <source>
        <dbReference type="ARBA" id="ARBA00004141"/>
    </source>
</evidence>
<feature type="compositionally biased region" description="Acidic residues" evidence="6">
    <location>
        <begin position="624"/>
        <end position="654"/>
    </location>
</feature>
<dbReference type="Proteomes" id="UP001165060">
    <property type="component" value="Unassembled WGS sequence"/>
</dbReference>
<feature type="transmembrane region" description="Helical" evidence="7">
    <location>
        <begin position="191"/>
        <end position="213"/>
    </location>
</feature>
<dbReference type="PANTHER" id="PTHR23504">
    <property type="entry name" value="MAJOR FACILITATOR SUPERFAMILY DOMAIN-CONTAINING PROTEIN 10"/>
    <property type="match status" value="1"/>
</dbReference>
<dbReference type="SUPFAM" id="SSF103473">
    <property type="entry name" value="MFS general substrate transporter"/>
    <property type="match status" value="1"/>
</dbReference>
<name>A0ABQ6MX47_9STRA</name>
<gene>
    <name evidence="9" type="ORF">TeGR_g14378</name>
</gene>
<feature type="transmembrane region" description="Helical" evidence="7">
    <location>
        <begin position="12"/>
        <end position="34"/>
    </location>
</feature>
<comment type="caution">
    <text evidence="9">The sequence shown here is derived from an EMBL/GenBank/DDBJ whole genome shotgun (WGS) entry which is preliminary data.</text>
</comment>
<organism evidence="9 10">
    <name type="scientific">Tetraparma gracilis</name>
    <dbReference type="NCBI Taxonomy" id="2962635"/>
    <lineage>
        <taxon>Eukaryota</taxon>
        <taxon>Sar</taxon>
        <taxon>Stramenopiles</taxon>
        <taxon>Ochrophyta</taxon>
        <taxon>Bolidophyceae</taxon>
        <taxon>Parmales</taxon>
        <taxon>Triparmaceae</taxon>
        <taxon>Tetraparma</taxon>
    </lineage>
</organism>
<feature type="compositionally biased region" description="Acidic residues" evidence="6">
    <location>
        <begin position="702"/>
        <end position="713"/>
    </location>
</feature>
<comment type="subcellular location">
    <subcellularLocation>
        <location evidence="1">Membrane</location>
        <topology evidence="1">Multi-pass membrane protein</topology>
    </subcellularLocation>
</comment>
<proteinExistence type="predicted"/>
<keyword evidence="5 7" id="KW-0472">Membrane</keyword>
<keyword evidence="3 7" id="KW-0812">Transmembrane</keyword>
<dbReference type="InterPro" id="IPR011701">
    <property type="entry name" value="MFS"/>
</dbReference>
<dbReference type="PANTHER" id="PTHR23504:SF15">
    <property type="entry name" value="MAJOR FACILITATOR SUPERFAMILY (MFS) PROFILE DOMAIN-CONTAINING PROTEIN"/>
    <property type="match status" value="1"/>
</dbReference>
<feature type="region of interest" description="Disordered" evidence="6">
    <location>
        <begin position="737"/>
        <end position="758"/>
    </location>
</feature>
<feature type="transmembrane region" description="Helical" evidence="7">
    <location>
        <begin position="312"/>
        <end position="333"/>
    </location>
</feature>
<evidence type="ECO:0000256" key="7">
    <source>
        <dbReference type="SAM" id="Phobius"/>
    </source>
</evidence>
<feature type="transmembrane region" description="Helical" evidence="7">
    <location>
        <begin position="148"/>
        <end position="168"/>
    </location>
</feature>
<protein>
    <recommendedName>
        <fullName evidence="8">Major facilitator superfamily (MFS) profile domain-containing protein</fullName>
    </recommendedName>
</protein>
<accession>A0ABQ6MX47</accession>
<dbReference type="InterPro" id="IPR036259">
    <property type="entry name" value="MFS_trans_sf"/>
</dbReference>
<feature type="non-terminal residue" evidence="9">
    <location>
        <position position="782"/>
    </location>
</feature>
<evidence type="ECO:0000256" key="5">
    <source>
        <dbReference type="ARBA" id="ARBA00023136"/>
    </source>
</evidence>
<dbReference type="Gene3D" id="1.20.1250.20">
    <property type="entry name" value="MFS general substrate transporter like domains"/>
    <property type="match status" value="1"/>
</dbReference>
<dbReference type="EMBL" id="BRYB01001876">
    <property type="protein sequence ID" value="GMI35436.1"/>
    <property type="molecule type" value="Genomic_DNA"/>
</dbReference>
<evidence type="ECO:0000256" key="4">
    <source>
        <dbReference type="ARBA" id="ARBA00022989"/>
    </source>
</evidence>
<feature type="transmembrane region" description="Helical" evidence="7">
    <location>
        <begin position="279"/>
        <end position="300"/>
    </location>
</feature>
<feature type="transmembrane region" description="Helical" evidence="7">
    <location>
        <begin position="54"/>
        <end position="74"/>
    </location>
</feature>
<feature type="transmembrane region" description="Helical" evidence="7">
    <location>
        <begin position="345"/>
        <end position="365"/>
    </location>
</feature>
<evidence type="ECO:0000259" key="8">
    <source>
        <dbReference type="PROSITE" id="PS50850"/>
    </source>
</evidence>
<feature type="transmembrane region" description="Helical" evidence="7">
    <location>
        <begin position="86"/>
        <end position="103"/>
    </location>
</feature>
<dbReference type="PROSITE" id="PS50850">
    <property type="entry name" value="MFS"/>
    <property type="match status" value="1"/>
</dbReference>
<dbReference type="InterPro" id="IPR008905">
    <property type="entry name" value="EIF3C_N_dom"/>
</dbReference>
<dbReference type="Pfam" id="PF07690">
    <property type="entry name" value="MFS_1"/>
    <property type="match status" value="1"/>
</dbReference>
<evidence type="ECO:0000256" key="2">
    <source>
        <dbReference type="ARBA" id="ARBA00022448"/>
    </source>
</evidence>
<keyword evidence="2" id="KW-0813">Transport</keyword>
<evidence type="ECO:0000313" key="9">
    <source>
        <dbReference type="EMBL" id="GMI35436.1"/>
    </source>
</evidence>
<feature type="region of interest" description="Disordered" evidence="6">
    <location>
        <begin position="618"/>
        <end position="721"/>
    </location>
</feature>
<feature type="compositionally biased region" description="Basic residues" evidence="6">
    <location>
        <begin position="659"/>
        <end position="670"/>
    </location>
</feature>
<reference evidence="9 10" key="1">
    <citation type="journal article" date="2023" name="Commun. Biol.">
        <title>Genome analysis of Parmales, the sister group of diatoms, reveals the evolutionary specialization of diatoms from phago-mixotrophs to photoautotrophs.</title>
        <authorList>
            <person name="Ban H."/>
            <person name="Sato S."/>
            <person name="Yoshikawa S."/>
            <person name="Yamada K."/>
            <person name="Nakamura Y."/>
            <person name="Ichinomiya M."/>
            <person name="Sato N."/>
            <person name="Blanc-Mathieu R."/>
            <person name="Endo H."/>
            <person name="Kuwata A."/>
            <person name="Ogata H."/>
        </authorList>
    </citation>
    <scope>NUCLEOTIDE SEQUENCE [LARGE SCALE GENOMIC DNA]</scope>
</reference>
<sequence length="782" mass="83303">MSTDSLPAPPPRIVIYTLTLLIFSHSYLLISPFVYSGAMAVHLLPHLDETNSGYYAGFLSAAFMGGRTISSYAWGKFSDVYGRRTSLIISVGASVLLSLLFGFSPSFSMAISVRFFLGLVNNIPTIVKTVISEMSHGNKEWEQETMGITFGMWGVGFLIGPSVAGFLSDPVDSWSIEMGPLLSSILAEFPYLLPNVVGAGLSAISFVAMVRYFDETLEGAKPLCGFGATQPYSMLTGDDDEAVGIEMGGGGGEPAADKNVPPPATLASLLGNRTTRRYLLLYWGFSFVVSATDEMVPLFALSTVGGLQLVPAQIGSIMALSGAIYLVFQYVVYTRATKRFGRLNCLVFGTLTFAPMTMLIPATLLVQGGGGRAFLGPLTFKSLSFVAAATGIQRVFCGLHFGNVSLLANDSVHPSHRGSMNGLSATGRSVCGSVAPALAGILYAACVSGEGVAGVDPEHGAYLAFGAIALVSAALGVQALSGTDAANRWVMDSDSSSEDEGRVVKSAKDKAWAAFDAKVTFIRNAMKTGDWGKIQGGFDELQKMMGKARALVEKHGGTPPFYVRLLCDLEDVLGTALKDKAGFKKLSAAGGRALNRMKLSFRKYVKAEGYEEKMRAWRENPVVSEEEGSDDEGSESSSDSDSDSDSDSSSDSEEEKPKKAAKPPAAKKMKPKEDEDSDAEPKAKDGSDSDESEDWGSGSSDSESDSDSDDDDVALSGLTGRAKWLKTAVVAKVKEVKDKGARSELRKEAKAKEEAGKKLEKSKFLLEEEALTVALVNKKLNE</sequence>
<evidence type="ECO:0000256" key="6">
    <source>
        <dbReference type="SAM" id="MobiDB-lite"/>
    </source>
</evidence>
<keyword evidence="4 7" id="KW-1133">Transmembrane helix</keyword>
<evidence type="ECO:0000256" key="3">
    <source>
        <dbReference type="ARBA" id="ARBA00022692"/>
    </source>
</evidence>
<dbReference type="InterPro" id="IPR020846">
    <property type="entry name" value="MFS_dom"/>
</dbReference>
<feature type="transmembrane region" description="Helical" evidence="7">
    <location>
        <begin position="109"/>
        <end position="127"/>
    </location>
</feature>
<dbReference type="Pfam" id="PF05470">
    <property type="entry name" value="eIF-3c_N"/>
    <property type="match status" value="1"/>
</dbReference>